<reference evidence="2" key="1">
    <citation type="journal article" date="2017" name="Nat. Microbiol.">
        <title>Global analysis of biosynthetic gene clusters reveals vast potential of secondary metabolite production in Penicillium species.</title>
        <authorList>
            <person name="Nielsen J.C."/>
            <person name="Grijseels S."/>
            <person name="Prigent S."/>
            <person name="Ji B."/>
            <person name="Dainat J."/>
            <person name="Nielsen K.F."/>
            <person name="Frisvad J.C."/>
            <person name="Workman M."/>
            <person name="Nielsen J."/>
        </authorList>
    </citation>
    <scope>NUCLEOTIDE SEQUENCE [LARGE SCALE GENOMIC DNA]</scope>
    <source>
        <strain evidence="2">IBT 31811</strain>
    </source>
</reference>
<dbReference type="AlphaFoldDB" id="A0A1V6PPI1"/>
<comment type="caution">
    <text evidence="1">The sequence shown here is derived from an EMBL/GenBank/DDBJ whole genome shotgun (WGS) entry which is preliminary data.</text>
</comment>
<proteinExistence type="predicted"/>
<dbReference type="Proteomes" id="UP000191672">
    <property type="component" value="Unassembled WGS sequence"/>
</dbReference>
<accession>A0A1V6PPI1</accession>
<evidence type="ECO:0000313" key="2">
    <source>
        <dbReference type="Proteomes" id="UP000191672"/>
    </source>
</evidence>
<sequence>MVNLGVFPGLGLTRADFDNNSVLNVVNPDPLTGYAYSPIPNNNPGWKPAVYHTAIAGSARNYDIKAADIIATPPLNLTVVLNKENIGVCDIVMNPLA</sequence>
<organism evidence="1 2">
    <name type="scientific">Penicillium antarcticum</name>
    <dbReference type="NCBI Taxonomy" id="416450"/>
    <lineage>
        <taxon>Eukaryota</taxon>
        <taxon>Fungi</taxon>
        <taxon>Dikarya</taxon>
        <taxon>Ascomycota</taxon>
        <taxon>Pezizomycotina</taxon>
        <taxon>Eurotiomycetes</taxon>
        <taxon>Eurotiomycetidae</taxon>
        <taxon>Eurotiales</taxon>
        <taxon>Aspergillaceae</taxon>
        <taxon>Penicillium</taxon>
    </lineage>
</organism>
<dbReference type="EMBL" id="MDYN01000072">
    <property type="protein sequence ID" value="OQD78905.1"/>
    <property type="molecule type" value="Genomic_DNA"/>
</dbReference>
<protein>
    <submittedName>
        <fullName evidence="1">Uncharacterized protein</fullName>
    </submittedName>
</protein>
<gene>
    <name evidence="1" type="ORF">PENANT_c072G05171</name>
</gene>
<name>A0A1V6PPI1_9EURO</name>
<evidence type="ECO:0000313" key="1">
    <source>
        <dbReference type="EMBL" id="OQD78905.1"/>
    </source>
</evidence>
<keyword evidence="2" id="KW-1185">Reference proteome</keyword>